<evidence type="ECO:0000256" key="1">
    <source>
        <dbReference type="ARBA" id="ARBA00006484"/>
    </source>
</evidence>
<name>A0A6A4H415_9AGAR</name>
<keyword evidence="2" id="KW-0560">Oxidoreductase</keyword>
<dbReference type="InterPro" id="IPR036291">
    <property type="entry name" value="NAD(P)-bd_dom_sf"/>
</dbReference>
<feature type="region of interest" description="Disordered" evidence="3">
    <location>
        <begin position="1"/>
        <end position="22"/>
    </location>
</feature>
<comment type="similarity">
    <text evidence="1">Belongs to the short-chain dehydrogenases/reductases (SDR) family.</text>
</comment>
<dbReference type="CDD" id="cd05233">
    <property type="entry name" value="SDR_c"/>
    <property type="match status" value="1"/>
</dbReference>
<dbReference type="PANTHER" id="PTHR43115">
    <property type="entry name" value="DEHYDROGENASE/REDUCTASE SDR FAMILY MEMBER 11"/>
    <property type="match status" value="1"/>
</dbReference>
<dbReference type="InterPro" id="IPR002347">
    <property type="entry name" value="SDR_fam"/>
</dbReference>
<protein>
    <submittedName>
        <fullName evidence="4">Short-chain dehydrogenase/reductase</fullName>
    </submittedName>
</protein>
<dbReference type="Proteomes" id="UP000799118">
    <property type="component" value="Unassembled WGS sequence"/>
</dbReference>
<dbReference type="SUPFAM" id="SSF51735">
    <property type="entry name" value="NAD(P)-binding Rossmann-fold domains"/>
    <property type="match status" value="1"/>
</dbReference>
<dbReference type="PRINTS" id="PR01397">
    <property type="entry name" value="DHBDHDRGNASE"/>
</dbReference>
<dbReference type="OrthoDB" id="2833899at2759"/>
<proteinExistence type="inferred from homology"/>
<dbReference type="EMBL" id="ML769594">
    <property type="protein sequence ID" value="KAE9392493.1"/>
    <property type="molecule type" value="Genomic_DNA"/>
</dbReference>
<dbReference type="PANTHER" id="PTHR43115:SF4">
    <property type="entry name" value="DEHYDROGENASE_REDUCTASE SDR FAMILY MEMBER 11"/>
    <property type="match status" value="1"/>
</dbReference>
<gene>
    <name evidence="4" type="ORF">BT96DRAFT_979372</name>
</gene>
<organism evidence="4 5">
    <name type="scientific">Gymnopus androsaceus JB14</name>
    <dbReference type="NCBI Taxonomy" id="1447944"/>
    <lineage>
        <taxon>Eukaryota</taxon>
        <taxon>Fungi</taxon>
        <taxon>Dikarya</taxon>
        <taxon>Basidiomycota</taxon>
        <taxon>Agaricomycotina</taxon>
        <taxon>Agaricomycetes</taxon>
        <taxon>Agaricomycetidae</taxon>
        <taxon>Agaricales</taxon>
        <taxon>Marasmiineae</taxon>
        <taxon>Omphalotaceae</taxon>
        <taxon>Gymnopus</taxon>
    </lineage>
</organism>
<dbReference type="GO" id="GO:0019290">
    <property type="term" value="P:siderophore biosynthetic process"/>
    <property type="evidence" value="ECO:0007669"/>
    <property type="project" value="InterPro"/>
</dbReference>
<sequence length="321" mass="35486">MSLPKLTPTYHKDTYPSISPTKPSLTQAGKTILITGGGGGLGFEIARSFAKAGASRIIIIGRRAGLLDEALVKLNQEFRGNTTEFIARQADIASDASITSLWKFLHSQNILVHVLILNAAHFYPNSLDTLSLNKEEIVEAFNINVTGNFQMSATFVKQTLRPTGLKLHLINVSTAGVHLYPTGTQNTYFTSKAAFTAMLGRIADERSVDDVQILSFHPGLLYSEPAAAMLDRGSFNWDEFALPADFSVWAASPEASWLHGRFVWAHWDVDELKADREVLKLLEEEKGYLKAGIQGLNTVSMQAVMKHVVKSMDKQKKGRHW</sequence>
<accession>A0A6A4H415</accession>
<evidence type="ECO:0000313" key="4">
    <source>
        <dbReference type="EMBL" id="KAE9392493.1"/>
    </source>
</evidence>
<dbReference type="AlphaFoldDB" id="A0A6A4H415"/>
<dbReference type="Pfam" id="PF00106">
    <property type="entry name" value="adh_short"/>
    <property type="match status" value="1"/>
</dbReference>
<keyword evidence="5" id="KW-1185">Reference proteome</keyword>
<evidence type="ECO:0000256" key="2">
    <source>
        <dbReference type="ARBA" id="ARBA00023002"/>
    </source>
</evidence>
<dbReference type="Gene3D" id="3.40.50.720">
    <property type="entry name" value="NAD(P)-binding Rossmann-like Domain"/>
    <property type="match status" value="1"/>
</dbReference>
<evidence type="ECO:0000256" key="3">
    <source>
        <dbReference type="SAM" id="MobiDB-lite"/>
    </source>
</evidence>
<dbReference type="InterPro" id="IPR003560">
    <property type="entry name" value="DHB_DH"/>
</dbReference>
<reference evidence="4" key="1">
    <citation type="journal article" date="2019" name="Environ. Microbiol.">
        <title>Fungal ecological strategies reflected in gene transcription - a case study of two litter decomposers.</title>
        <authorList>
            <person name="Barbi F."/>
            <person name="Kohler A."/>
            <person name="Barry K."/>
            <person name="Baskaran P."/>
            <person name="Daum C."/>
            <person name="Fauchery L."/>
            <person name="Ihrmark K."/>
            <person name="Kuo A."/>
            <person name="LaButti K."/>
            <person name="Lipzen A."/>
            <person name="Morin E."/>
            <person name="Grigoriev I.V."/>
            <person name="Henrissat B."/>
            <person name="Lindahl B."/>
            <person name="Martin F."/>
        </authorList>
    </citation>
    <scope>NUCLEOTIDE SEQUENCE</scope>
    <source>
        <strain evidence="4">JB14</strain>
    </source>
</reference>
<dbReference type="GO" id="GO:0008667">
    <property type="term" value="F:2,3-dihydro-2,3-dihydroxybenzoate dehydrogenase activity"/>
    <property type="evidence" value="ECO:0007669"/>
    <property type="project" value="InterPro"/>
</dbReference>
<evidence type="ECO:0000313" key="5">
    <source>
        <dbReference type="Proteomes" id="UP000799118"/>
    </source>
</evidence>